<organism evidence="2 3">
    <name type="scientific">Paucilactobacillus hokkaidonensis JCM 18461</name>
    <dbReference type="NCBI Taxonomy" id="1291742"/>
    <lineage>
        <taxon>Bacteria</taxon>
        <taxon>Bacillati</taxon>
        <taxon>Bacillota</taxon>
        <taxon>Bacilli</taxon>
        <taxon>Lactobacillales</taxon>
        <taxon>Lactobacillaceae</taxon>
        <taxon>Paucilactobacillus</taxon>
    </lineage>
</organism>
<reference evidence="2 3" key="1">
    <citation type="submission" date="2014-11" db="EMBL/GenBank/DDBJ databases">
        <title>Complete genome sequence and analysis of Lactobacillus hokkaidonensis LOOC260T.</title>
        <authorList>
            <person name="Tanizawa Y."/>
            <person name="Tohno M."/>
            <person name="Kaminuma E."/>
            <person name="Nakamura Y."/>
            <person name="Arita M."/>
        </authorList>
    </citation>
    <scope>NUCLEOTIDE SEQUENCE [LARGE SCALE GENOMIC DNA]</scope>
    <source>
        <strain evidence="2 3">LOOC260</strain>
    </source>
</reference>
<dbReference type="Proteomes" id="UP000031620">
    <property type="component" value="Chromosome"/>
</dbReference>
<dbReference type="STRING" id="1291742.LOOC260_111960"/>
<accession>A0A0A1GUT1</accession>
<dbReference type="Pfam" id="PF01248">
    <property type="entry name" value="Ribosomal_L7Ae"/>
    <property type="match status" value="1"/>
</dbReference>
<dbReference type="HOGENOM" id="CLU_157804_4_0_9"/>
<evidence type="ECO:0000313" key="2">
    <source>
        <dbReference type="EMBL" id="BAP85735.1"/>
    </source>
</evidence>
<feature type="domain" description="Ribosomal protein eL8/eL30/eS12/Gadd45" evidence="1">
    <location>
        <begin position="6"/>
        <end position="88"/>
    </location>
</feature>
<evidence type="ECO:0000259" key="1">
    <source>
        <dbReference type="Pfam" id="PF01248"/>
    </source>
</evidence>
<dbReference type="Gene3D" id="3.30.1330.30">
    <property type="match status" value="1"/>
</dbReference>
<keyword evidence="2" id="KW-0687">Ribonucleoprotein</keyword>
<dbReference type="SUPFAM" id="SSF55315">
    <property type="entry name" value="L30e-like"/>
    <property type="match status" value="1"/>
</dbReference>
<evidence type="ECO:0000313" key="3">
    <source>
        <dbReference type="Proteomes" id="UP000031620"/>
    </source>
</evidence>
<name>A0A0A1GUT1_9LACO</name>
<sequence>MNNNQAILNLLGIARRAGELSSGEETVLKAIRNQDAKFVFIAQDTGESSSKKFQDKCQFYHIEYDKTFNKQQLNQATGQKRTVYAVTQLGFARKFKELLNM</sequence>
<dbReference type="RefSeq" id="WP_041093622.1">
    <property type="nucleotide sequence ID" value="NZ_AP014680.1"/>
</dbReference>
<protein>
    <submittedName>
        <fullName evidence="2">50S ribosomal protein L7/L12</fullName>
    </submittedName>
</protein>
<proteinExistence type="predicted"/>
<dbReference type="KEGG" id="lho:LOOC260_111960"/>
<dbReference type="GO" id="GO:0005840">
    <property type="term" value="C:ribosome"/>
    <property type="evidence" value="ECO:0007669"/>
    <property type="project" value="UniProtKB-KW"/>
</dbReference>
<gene>
    <name evidence="2" type="ORF">LOOC260_111960</name>
</gene>
<dbReference type="InterPro" id="IPR004038">
    <property type="entry name" value="Ribosomal_eL8/eL30/eS12/Gad45"/>
</dbReference>
<dbReference type="AlphaFoldDB" id="A0A0A1GUT1"/>
<dbReference type="InterPro" id="IPR029064">
    <property type="entry name" value="Ribosomal_eL30-like_sf"/>
</dbReference>
<dbReference type="EMBL" id="AP014680">
    <property type="protein sequence ID" value="BAP85735.1"/>
    <property type="molecule type" value="Genomic_DNA"/>
</dbReference>
<keyword evidence="2" id="KW-0689">Ribosomal protein</keyword>